<dbReference type="SMART" id="SM00285">
    <property type="entry name" value="PBD"/>
    <property type="match status" value="1"/>
</dbReference>
<feature type="domain" description="Rho-GAP" evidence="4">
    <location>
        <begin position="169"/>
        <end position="346"/>
    </location>
</feature>
<dbReference type="FunCoup" id="A0A059DJH4">
    <property type="interactions" value="673"/>
</dbReference>
<dbReference type="PROSITE" id="PS50108">
    <property type="entry name" value="CRIB"/>
    <property type="match status" value="1"/>
</dbReference>
<dbReference type="CDD" id="cd00132">
    <property type="entry name" value="CRIB"/>
    <property type="match status" value="1"/>
</dbReference>
<reference evidence="5" key="1">
    <citation type="submission" date="2013-07" db="EMBL/GenBank/DDBJ databases">
        <title>The genome of Eucalyptus grandis.</title>
        <authorList>
            <person name="Schmutz J."/>
            <person name="Hayes R."/>
            <person name="Myburg A."/>
            <person name="Tuskan G."/>
            <person name="Grattapaglia D."/>
            <person name="Rokhsar D.S."/>
        </authorList>
    </citation>
    <scope>NUCLEOTIDE SEQUENCE</scope>
    <source>
        <tissue evidence="5">Leaf extractions</tissue>
    </source>
</reference>
<dbReference type="KEGG" id="egr:104447719"/>
<dbReference type="InterPro" id="IPR036936">
    <property type="entry name" value="CRIB_dom_sf"/>
</dbReference>
<sequence length="515" mass="56424">MTEVLHSPSHFPSPTSSASAPCAPPNNNTHHDSYHHQHGLGLGPSIQVLVASQQQQRGLNTRPTQIEEEEEEEEEERERDREGEEGDQLSVLALLVTAFRKSLVGCSISGGGGSRDICAAAMEIGVPTDVRHVAHVTFDRFDGFLGLPVEFEPEVPRRAPSASTTVFGVSTESMQLSFDSRGNSVPTILLLMQRHLYAQGGLEAEGIFRINADNSQEEYVREQLNRGVVPNGIDVHCLAGLIKAWFRELPSGVLDSLSPEQVMHSQSEEDCAQLVTLLPPMEAALFNWAINLMADVAQFEHLNKMNARNVAVVFAPNMTKMADPLTALMYAVQVMNFLRTLIEKTLRERGDSPIEYPPPLNADPSDGTGPQSSSVPLSEEAKAEEGRRKEELYVKEDPAAECSSRSAEHELLTESEPQKLSSIENIIPSGNHALVDSCPWEAMSQIRSLKSEVCNGPSGGSNEAMLRIIPKSSSNFRRGLTKVKEGQVVQKATPGEKGKIIGNINPRAELREAWR</sequence>
<dbReference type="PANTHER" id="PTHR23177:SF64">
    <property type="entry name" value="RHO GTPASE-ACTIVATING PROTEIN 1"/>
    <property type="match status" value="1"/>
</dbReference>
<accession>A0A059DJH4</accession>
<name>A0A059DJH4_EUCGR</name>
<feature type="compositionally biased region" description="Polar residues" evidence="2">
    <location>
        <begin position="50"/>
        <end position="64"/>
    </location>
</feature>
<evidence type="ECO:0000313" key="5">
    <source>
        <dbReference type="EMBL" id="KCW90539.1"/>
    </source>
</evidence>
<feature type="region of interest" description="Disordered" evidence="2">
    <location>
        <begin position="349"/>
        <end position="417"/>
    </location>
</feature>
<protein>
    <recommendedName>
        <fullName evidence="6">Rho-GAP domain-containing protein</fullName>
    </recommendedName>
</protein>
<dbReference type="GO" id="GO:0007165">
    <property type="term" value="P:signal transduction"/>
    <property type="evidence" value="ECO:0007669"/>
    <property type="project" value="InterPro"/>
</dbReference>
<dbReference type="PANTHER" id="PTHR23177">
    <property type="entry name" value="MKIAA1688 PROTEIN"/>
    <property type="match status" value="1"/>
</dbReference>
<dbReference type="Gene3D" id="1.10.555.10">
    <property type="entry name" value="Rho GTPase activation protein"/>
    <property type="match status" value="1"/>
</dbReference>
<evidence type="ECO:0000256" key="1">
    <source>
        <dbReference type="ARBA" id="ARBA00022468"/>
    </source>
</evidence>
<feature type="compositionally biased region" description="Low complexity" evidence="2">
    <location>
        <begin position="7"/>
        <end position="21"/>
    </location>
</feature>
<feature type="domain" description="CRIB" evidence="3">
    <location>
        <begin position="124"/>
        <end position="137"/>
    </location>
</feature>
<dbReference type="Gene3D" id="3.90.810.10">
    <property type="entry name" value="CRIB domain"/>
    <property type="match status" value="1"/>
</dbReference>
<dbReference type="OrthoDB" id="185175at2759"/>
<dbReference type="Pfam" id="PF00620">
    <property type="entry name" value="RhoGAP"/>
    <property type="match status" value="1"/>
</dbReference>
<dbReference type="AlphaFoldDB" id="A0A059DJH4"/>
<gene>
    <name evidence="5" type="ORF">EUGRSUZ_A02653</name>
</gene>
<keyword evidence="1" id="KW-0343">GTPase activation</keyword>
<dbReference type="PROSITE" id="PS50238">
    <property type="entry name" value="RHOGAP"/>
    <property type="match status" value="1"/>
</dbReference>
<dbReference type="STRING" id="71139.A0A059DJH4"/>
<proteinExistence type="predicted"/>
<dbReference type="eggNOG" id="KOG4270">
    <property type="taxonomic scope" value="Eukaryota"/>
</dbReference>
<dbReference type="GO" id="GO:0005096">
    <property type="term" value="F:GTPase activator activity"/>
    <property type="evidence" value="ECO:0007669"/>
    <property type="project" value="UniProtKB-KW"/>
</dbReference>
<dbReference type="OMA" id="DNRPCIM"/>
<dbReference type="CDD" id="cd00159">
    <property type="entry name" value="RhoGAP"/>
    <property type="match status" value="1"/>
</dbReference>
<feature type="compositionally biased region" description="Acidic residues" evidence="2">
    <location>
        <begin position="66"/>
        <end position="86"/>
    </location>
</feature>
<dbReference type="InterPro" id="IPR000095">
    <property type="entry name" value="CRIB_dom"/>
</dbReference>
<evidence type="ECO:0000259" key="3">
    <source>
        <dbReference type="PROSITE" id="PS50108"/>
    </source>
</evidence>
<feature type="region of interest" description="Disordered" evidence="2">
    <location>
        <begin position="1"/>
        <end position="86"/>
    </location>
</feature>
<evidence type="ECO:0000256" key="2">
    <source>
        <dbReference type="SAM" id="MobiDB-lite"/>
    </source>
</evidence>
<dbReference type="FunFam" id="1.10.555.10:FF:000046">
    <property type="entry name" value="Rho GTPase-activating protein 5"/>
    <property type="match status" value="1"/>
</dbReference>
<dbReference type="InterPro" id="IPR044785">
    <property type="entry name" value="RopGAP1-5"/>
</dbReference>
<feature type="compositionally biased region" description="Basic and acidic residues" evidence="2">
    <location>
        <begin position="379"/>
        <end position="398"/>
    </location>
</feature>
<dbReference type="InterPro" id="IPR008936">
    <property type="entry name" value="Rho_GTPase_activation_prot"/>
</dbReference>
<evidence type="ECO:0008006" key="6">
    <source>
        <dbReference type="Google" id="ProtNLM"/>
    </source>
</evidence>
<evidence type="ECO:0000259" key="4">
    <source>
        <dbReference type="PROSITE" id="PS50238"/>
    </source>
</evidence>
<dbReference type="SUPFAM" id="SSF48350">
    <property type="entry name" value="GTPase activation domain, GAP"/>
    <property type="match status" value="1"/>
</dbReference>
<dbReference type="InParanoid" id="A0A059DJH4"/>
<dbReference type="SMART" id="SM00324">
    <property type="entry name" value="RhoGAP"/>
    <property type="match status" value="1"/>
</dbReference>
<organism evidence="5">
    <name type="scientific">Eucalyptus grandis</name>
    <name type="common">Flooded gum</name>
    <dbReference type="NCBI Taxonomy" id="71139"/>
    <lineage>
        <taxon>Eukaryota</taxon>
        <taxon>Viridiplantae</taxon>
        <taxon>Streptophyta</taxon>
        <taxon>Embryophyta</taxon>
        <taxon>Tracheophyta</taxon>
        <taxon>Spermatophyta</taxon>
        <taxon>Magnoliopsida</taxon>
        <taxon>eudicotyledons</taxon>
        <taxon>Gunneridae</taxon>
        <taxon>Pentapetalae</taxon>
        <taxon>rosids</taxon>
        <taxon>malvids</taxon>
        <taxon>Myrtales</taxon>
        <taxon>Myrtaceae</taxon>
        <taxon>Myrtoideae</taxon>
        <taxon>Eucalypteae</taxon>
        <taxon>Eucalyptus</taxon>
    </lineage>
</organism>
<dbReference type="EMBL" id="KK198753">
    <property type="protein sequence ID" value="KCW90539.1"/>
    <property type="molecule type" value="Genomic_DNA"/>
</dbReference>
<dbReference type="Gramene" id="KCW90539">
    <property type="protein sequence ID" value="KCW90539"/>
    <property type="gene ID" value="EUGRSUZ_A02653"/>
</dbReference>
<dbReference type="InterPro" id="IPR000198">
    <property type="entry name" value="RhoGAP_dom"/>
</dbReference>